<protein>
    <submittedName>
        <fullName evidence="1">Uncharacterized protein</fullName>
    </submittedName>
</protein>
<gene>
    <name evidence="1" type="ORF">WG66_10097</name>
</gene>
<dbReference type="Proteomes" id="UP000054988">
    <property type="component" value="Unassembled WGS sequence"/>
</dbReference>
<dbReference type="EMBL" id="LATX01001854">
    <property type="protein sequence ID" value="KTB37324.1"/>
    <property type="molecule type" value="Genomic_DNA"/>
</dbReference>
<comment type="caution">
    <text evidence="1">The sequence shown here is derived from an EMBL/GenBank/DDBJ whole genome shotgun (WGS) entry which is preliminary data.</text>
</comment>
<accession>A0A0W0FLX4</accession>
<organism evidence="1 2">
    <name type="scientific">Moniliophthora roreri</name>
    <name type="common">Frosty pod rot fungus</name>
    <name type="synonym">Monilia roreri</name>
    <dbReference type="NCBI Taxonomy" id="221103"/>
    <lineage>
        <taxon>Eukaryota</taxon>
        <taxon>Fungi</taxon>
        <taxon>Dikarya</taxon>
        <taxon>Basidiomycota</taxon>
        <taxon>Agaricomycotina</taxon>
        <taxon>Agaricomycetes</taxon>
        <taxon>Agaricomycetidae</taxon>
        <taxon>Agaricales</taxon>
        <taxon>Marasmiineae</taxon>
        <taxon>Marasmiaceae</taxon>
        <taxon>Moniliophthora</taxon>
    </lineage>
</organism>
<reference evidence="1 2" key="1">
    <citation type="submission" date="2015-12" db="EMBL/GenBank/DDBJ databases">
        <title>Draft genome sequence of Moniliophthora roreri, the causal agent of frosty pod rot of cacao.</title>
        <authorList>
            <person name="Aime M.C."/>
            <person name="Diaz-Valderrama J.R."/>
            <person name="Kijpornyongpan T."/>
            <person name="Phillips-Mora W."/>
        </authorList>
    </citation>
    <scope>NUCLEOTIDE SEQUENCE [LARGE SCALE GENOMIC DNA]</scope>
    <source>
        <strain evidence="1 2">MCA 2952</strain>
    </source>
</reference>
<name>A0A0W0FLX4_MONRR</name>
<evidence type="ECO:0000313" key="1">
    <source>
        <dbReference type="EMBL" id="KTB37324.1"/>
    </source>
</evidence>
<sequence>MVQHLFYFGLLCTKLLELPQH</sequence>
<proteinExistence type="predicted"/>
<dbReference type="AlphaFoldDB" id="A0A0W0FLX4"/>
<evidence type="ECO:0000313" key="2">
    <source>
        <dbReference type="Proteomes" id="UP000054988"/>
    </source>
</evidence>